<dbReference type="Gene3D" id="2.40.70.10">
    <property type="entry name" value="Acid Proteases"/>
    <property type="match status" value="2"/>
</dbReference>
<evidence type="ECO:0000313" key="12">
    <source>
        <dbReference type="Proteomes" id="UP000266673"/>
    </source>
</evidence>
<dbReference type="PRINTS" id="PR00792">
    <property type="entry name" value="PEPSIN"/>
</dbReference>
<gene>
    <name evidence="11" type="ORF">C2G38_2096214</name>
</gene>
<dbReference type="PANTHER" id="PTHR47966:SF75">
    <property type="entry name" value="ENDOPEPTIDASE (CTSD), PUTATIVE (AFU_ORTHOLOGUE AFUA_4G07040)-RELATED"/>
    <property type="match status" value="1"/>
</dbReference>
<feature type="domain" description="Peptidase A1" evidence="10">
    <location>
        <begin position="80"/>
        <end position="387"/>
    </location>
</feature>
<evidence type="ECO:0000256" key="5">
    <source>
        <dbReference type="ARBA" id="ARBA00022729"/>
    </source>
</evidence>
<evidence type="ECO:0000256" key="9">
    <source>
        <dbReference type="RuleBase" id="RU000454"/>
    </source>
</evidence>
<evidence type="ECO:0000256" key="4">
    <source>
        <dbReference type="ARBA" id="ARBA00022670"/>
    </source>
</evidence>
<keyword evidence="12" id="KW-1185">Reference proteome</keyword>
<dbReference type="InterPro" id="IPR034164">
    <property type="entry name" value="Pepsin-like_dom"/>
</dbReference>
<evidence type="ECO:0000256" key="6">
    <source>
        <dbReference type="ARBA" id="ARBA00022750"/>
    </source>
</evidence>
<evidence type="ECO:0000313" key="11">
    <source>
        <dbReference type="EMBL" id="RIB14338.1"/>
    </source>
</evidence>
<dbReference type="GO" id="GO:0006508">
    <property type="term" value="P:proteolysis"/>
    <property type="evidence" value="ECO:0007669"/>
    <property type="project" value="UniProtKB-KW"/>
</dbReference>
<dbReference type="PROSITE" id="PS51767">
    <property type="entry name" value="PEPTIDASE_A1"/>
    <property type="match status" value="1"/>
</dbReference>
<dbReference type="AlphaFoldDB" id="A0A397UY79"/>
<dbReference type="OrthoDB" id="15189at2759"/>
<keyword evidence="7 9" id="KW-0378">Hydrolase</keyword>
<organism evidence="11 12">
    <name type="scientific">Gigaspora rosea</name>
    <dbReference type="NCBI Taxonomy" id="44941"/>
    <lineage>
        <taxon>Eukaryota</taxon>
        <taxon>Fungi</taxon>
        <taxon>Fungi incertae sedis</taxon>
        <taxon>Mucoromycota</taxon>
        <taxon>Glomeromycotina</taxon>
        <taxon>Glomeromycetes</taxon>
        <taxon>Diversisporales</taxon>
        <taxon>Gigasporaceae</taxon>
        <taxon>Gigaspora</taxon>
    </lineage>
</organism>
<evidence type="ECO:0000256" key="8">
    <source>
        <dbReference type="PIRSR" id="PIRSR601461-1"/>
    </source>
</evidence>
<comment type="similarity">
    <text evidence="2 9">Belongs to the peptidase A1 family.</text>
</comment>
<dbReference type="InterPro" id="IPR001461">
    <property type="entry name" value="Aspartic_peptidase_A1"/>
</dbReference>
<accession>A0A397UY79</accession>
<dbReference type="InterPro" id="IPR033121">
    <property type="entry name" value="PEPTIDASE_A1"/>
</dbReference>
<feature type="active site" evidence="8">
    <location>
        <position position="281"/>
    </location>
</feature>
<name>A0A397UY79_9GLOM</name>
<dbReference type="SUPFAM" id="SSF50630">
    <property type="entry name" value="Acid proteases"/>
    <property type="match status" value="1"/>
</dbReference>
<evidence type="ECO:0000256" key="1">
    <source>
        <dbReference type="ARBA" id="ARBA00001130"/>
    </source>
</evidence>
<dbReference type="FunFam" id="2.40.70.10:FF:000115">
    <property type="entry name" value="Lysosomal aspartic protease"/>
    <property type="match status" value="1"/>
</dbReference>
<dbReference type="InterPro" id="IPR021109">
    <property type="entry name" value="Peptidase_aspartic_dom_sf"/>
</dbReference>
<feature type="active site" evidence="8">
    <location>
        <position position="96"/>
    </location>
</feature>
<dbReference type="PROSITE" id="PS00141">
    <property type="entry name" value="ASP_PROTEASE"/>
    <property type="match status" value="2"/>
</dbReference>
<evidence type="ECO:0000259" key="10">
    <source>
        <dbReference type="PROSITE" id="PS51767"/>
    </source>
</evidence>
<dbReference type="Proteomes" id="UP000266673">
    <property type="component" value="Unassembled WGS sequence"/>
</dbReference>
<protein>
    <recommendedName>
        <fullName evidence="3">rhizopuspepsin</fullName>
        <ecNumber evidence="3">3.4.23.21</ecNumber>
    </recommendedName>
</protein>
<proteinExistence type="inferred from homology"/>
<dbReference type="EC" id="3.4.23.21" evidence="3"/>
<keyword evidence="4 9" id="KW-0645">Protease</keyword>
<dbReference type="STRING" id="44941.A0A397UY79"/>
<comment type="catalytic activity">
    <reaction evidence="1">
        <text>Hydrolysis of proteins with broad specificity similar to that of pepsin A, preferring hydrophobic residues at P1 and P1'. Clots milk and activates trypsinogen. Does not cleave 4-Gln-|-His-5, but does cleave 10-His-|-Leu-11 and 12-Val-|-Glu-13 in B chain of insulin.</text>
        <dbReference type="EC" id="3.4.23.21"/>
    </reaction>
</comment>
<dbReference type="InterPro" id="IPR001969">
    <property type="entry name" value="Aspartic_peptidase_AS"/>
</dbReference>
<keyword evidence="5" id="KW-0732">Signal</keyword>
<comment type="caution">
    <text evidence="11">The sequence shown here is derived from an EMBL/GenBank/DDBJ whole genome shotgun (WGS) entry which is preliminary data.</text>
</comment>
<dbReference type="GO" id="GO:0004190">
    <property type="term" value="F:aspartic-type endopeptidase activity"/>
    <property type="evidence" value="ECO:0007669"/>
    <property type="project" value="UniProtKB-KW"/>
</dbReference>
<evidence type="ECO:0000256" key="2">
    <source>
        <dbReference type="ARBA" id="ARBA00007447"/>
    </source>
</evidence>
<reference evidence="11 12" key="1">
    <citation type="submission" date="2018-06" db="EMBL/GenBank/DDBJ databases">
        <title>Comparative genomics reveals the genomic features of Rhizophagus irregularis, R. cerebriforme, R. diaphanum and Gigaspora rosea, and their symbiotic lifestyle signature.</title>
        <authorList>
            <person name="Morin E."/>
            <person name="San Clemente H."/>
            <person name="Chen E.C.H."/>
            <person name="De La Providencia I."/>
            <person name="Hainaut M."/>
            <person name="Kuo A."/>
            <person name="Kohler A."/>
            <person name="Murat C."/>
            <person name="Tang N."/>
            <person name="Roy S."/>
            <person name="Loubradou J."/>
            <person name="Henrissat B."/>
            <person name="Grigoriev I.V."/>
            <person name="Corradi N."/>
            <person name="Roux C."/>
            <person name="Martin F.M."/>
        </authorList>
    </citation>
    <scope>NUCLEOTIDE SEQUENCE [LARGE SCALE GENOMIC DNA]</scope>
    <source>
        <strain evidence="11 12">DAOM 194757</strain>
    </source>
</reference>
<sequence length="390" mass="42656">MRNLFQSVKFKFYFHKFFLGKNQTRSFFNSKMKVQLEKNEALDKYSWKEKVERQIATARARFGEGEAQEPMSDYGNDIGYYGPATIGGQKFQLLFDTGSADLWVPQIGYNNGMSTSHNTFDSDKSSTFKTNNKPFSITYGSGSTSGISATDTFKFAGFTIKDQTFGLSDVVSPDFTDSPFDGILGLALDSLSSLRAKTPFHNLIDHGDVKSPVFSFVLGSKKDGTNKTGNELIFGGIDPKYSESISYNQLDTKNGFWQIVMDDALVDGKSLELSKKSAIIDTGTTLVIVPPQDANLVHSLIPGAQYVDGTYLIPTNTSVIVSLTFGGITYNIKTEYLVTYDAGNGQSVSGIQGGSVTGSDDVWLVGDVFLKNVCSVFDFKNRSVGFAALD</sequence>
<dbReference type="EMBL" id="QKWP01000842">
    <property type="protein sequence ID" value="RIB14338.1"/>
    <property type="molecule type" value="Genomic_DNA"/>
</dbReference>
<dbReference type="PANTHER" id="PTHR47966">
    <property type="entry name" value="BETA-SITE APP-CLEAVING ENZYME, ISOFORM A-RELATED"/>
    <property type="match status" value="1"/>
</dbReference>
<dbReference type="CDD" id="cd05471">
    <property type="entry name" value="pepsin_like"/>
    <property type="match status" value="1"/>
</dbReference>
<evidence type="ECO:0000256" key="3">
    <source>
        <dbReference type="ARBA" id="ARBA00013205"/>
    </source>
</evidence>
<keyword evidence="6 9" id="KW-0064">Aspartyl protease</keyword>
<dbReference type="Pfam" id="PF00026">
    <property type="entry name" value="Asp"/>
    <property type="match status" value="1"/>
</dbReference>
<evidence type="ECO:0000256" key="7">
    <source>
        <dbReference type="ARBA" id="ARBA00022801"/>
    </source>
</evidence>